<dbReference type="SUPFAM" id="SSF46785">
    <property type="entry name" value="Winged helix' DNA-binding domain"/>
    <property type="match status" value="1"/>
</dbReference>
<dbReference type="OrthoDB" id="56502at2157"/>
<dbReference type="PANTHER" id="PTHR43704">
    <property type="entry name" value="BSR5907 PROTEIN"/>
    <property type="match status" value="1"/>
</dbReference>
<organism evidence="2 3">
    <name type="scientific">Methanothrix thermoacetophila (strain DSM 6194 / JCM 14653 / NBRC 101360 / PT)</name>
    <name type="common">Methanosaeta thermophila</name>
    <dbReference type="NCBI Taxonomy" id="349307"/>
    <lineage>
        <taxon>Archaea</taxon>
        <taxon>Methanobacteriati</taxon>
        <taxon>Methanobacteriota</taxon>
        <taxon>Stenosarchaea group</taxon>
        <taxon>Methanomicrobia</taxon>
        <taxon>Methanotrichales</taxon>
        <taxon>Methanotrichaceae</taxon>
        <taxon>Methanothrix</taxon>
    </lineage>
</organism>
<dbReference type="Pfam" id="PF25211">
    <property type="entry name" value="DUF7839"/>
    <property type="match status" value="1"/>
</dbReference>
<dbReference type="InterPro" id="IPR057161">
    <property type="entry name" value="DUF7839"/>
</dbReference>
<evidence type="ECO:0000259" key="1">
    <source>
        <dbReference type="SMART" id="SM00419"/>
    </source>
</evidence>
<accession>A0B8I8</accession>
<dbReference type="Proteomes" id="UP000000674">
    <property type="component" value="Chromosome"/>
</dbReference>
<dbReference type="GO" id="GO:0003700">
    <property type="term" value="F:DNA-binding transcription factor activity"/>
    <property type="evidence" value="ECO:0007669"/>
    <property type="project" value="InterPro"/>
</dbReference>
<dbReference type="EMBL" id="CP000477">
    <property type="protein sequence ID" value="ABK15012.1"/>
    <property type="molecule type" value="Genomic_DNA"/>
</dbReference>
<dbReference type="SMART" id="SM00419">
    <property type="entry name" value="HTH_CRP"/>
    <property type="match status" value="1"/>
</dbReference>
<dbReference type="AlphaFoldDB" id="A0B8I8"/>
<evidence type="ECO:0000313" key="3">
    <source>
        <dbReference type="Proteomes" id="UP000000674"/>
    </source>
</evidence>
<proteinExistence type="predicted"/>
<dbReference type="PIRSF" id="PIRSF004955">
    <property type="entry name" value="HTH_arch"/>
    <property type="match status" value="1"/>
</dbReference>
<reference evidence="2 3" key="1">
    <citation type="submission" date="2006-10" db="EMBL/GenBank/DDBJ databases">
        <title>Complete sequence of Methanosaeta thermophila PT.</title>
        <authorList>
            <consortium name="US DOE Joint Genome Institute"/>
            <person name="Copeland A."/>
            <person name="Lucas S."/>
            <person name="Lapidus A."/>
            <person name="Barry K."/>
            <person name="Detter J.C."/>
            <person name="Glavina del Rio T."/>
            <person name="Hammon N."/>
            <person name="Israni S."/>
            <person name="Pitluck S."/>
            <person name="Chain P."/>
            <person name="Malfatti S."/>
            <person name="Shin M."/>
            <person name="Vergez L."/>
            <person name="Schmutz J."/>
            <person name="Larimer F."/>
            <person name="Land M."/>
            <person name="Hauser L."/>
            <person name="Kyrpides N."/>
            <person name="Kim E."/>
            <person name="Smith K.S."/>
            <person name="Ingram-Smith C."/>
            <person name="Richardson P."/>
        </authorList>
    </citation>
    <scope>NUCLEOTIDE SEQUENCE [LARGE SCALE GENOMIC DNA]</scope>
    <source>
        <strain evidence="3">DSM 6194 / JCM 14653 / NBRC 101360 / PT</strain>
    </source>
</reference>
<protein>
    <submittedName>
        <fullName evidence="2">Helix-turn-helix, type 11 domain protein</fullName>
    </submittedName>
</protein>
<dbReference type="Gene3D" id="1.10.10.10">
    <property type="entry name" value="Winged helix-like DNA-binding domain superfamily/Winged helix DNA-binding domain"/>
    <property type="match status" value="1"/>
</dbReference>
<dbReference type="InterPro" id="IPR012318">
    <property type="entry name" value="HTH_CRP"/>
</dbReference>
<dbReference type="HOGENOM" id="CLU_090237_0_0_2"/>
<gene>
    <name evidence="2" type="ordered locus">Mthe_1233</name>
</gene>
<dbReference type="InterPro" id="IPR000835">
    <property type="entry name" value="HTH_MarR-typ"/>
</dbReference>
<sequence length="264" mass="29160">MPNVLQSRRDSSRFQILVEIAAHQPNVRQKEVADKLGVTPQAISEYIKELVADGLVETDGRMRYRITKRGVEWLLESAAELKRYARVVMEEIINHVSVWPAIARHDISEGERVTLEMEDGLLYATHYRPDVEASGIAISDASRGEDVGVSDLRGLISLDEGKIKICKVPRIQLGGSRRVDLEALARLIPEKGLVGALGIEALISLRKIGREPDVFFGSKEAVVEAAYHGVSSIIVSVDEQIPGILNRLESEGIKYELVDLTLTG</sequence>
<dbReference type="Pfam" id="PF12802">
    <property type="entry name" value="MarR_2"/>
    <property type="match status" value="1"/>
</dbReference>
<feature type="domain" description="HTH crp-type" evidence="1">
    <location>
        <begin position="19"/>
        <end position="68"/>
    </location>
</feature>
<evidence type="ECO:0000313" key="2">
    <source>
        <dbReference type="EMBL" id="ABK15012.1"/>
    </source>
</evidence>
<keyword evidence="3" id="KW-1185">Reference proteome</keyword>
<dbReference type="GO" id="GO:0003677">
    <property type="term" value="F:DNA binding"/>
    <property type="evidence" value="ECO:0007669"/>
    <property type="project" value="InterPro"/>
</dbReference>
<dbReference type="GeneID" id="4462320"/>
<dbReference type="InterPro" id="IPR012015">
    <property type="entry name" value="UCP_HTH_arc"/>
</dbReference>
<name>A0B8I8_METTP</name>
<dbReference type="STRING" id="349307.Mthe_1233"/>
<dbReference type="RefSeq" id="WP_011696404.1">
    <property type="nucleotide sequence ID" value="NC_008553.1"/>
</dbReference>
<dbReference type="KEGG" id="mtp:Mthe_1233"/>
<dbReference type="InterPro" id="IPR036388">
    <property type="entry name" value="WH-like_DNA-bd_sf"/>
</dbReference>
<dbReference type="PANTHER" id="PTHR43704:SF2">
    <property type="entry name" value="HTH CRP-TYPE DOMAIN-CONTAINING PROTEIN"/>
    <property type="match status" value="1"/>
</dbReference>
<dbReference type="InterPro" id="IPR036390">
    <property type="entry name" value="WH_DNA-bd_sf"/>
</dbReference>